<reference evidence="1" key="1">
    <citation type="submission" date="2018-06" db="EMBL/GenBank/DDBJ databases">
        <authorList>
            <person name="Zhirakovskaya E."/>
        </authorList>
    </citation>
    <scope>NUCLEOTIDE SEQUENCE</scope>
</reference>
<evidence type="ECO:0000313" key="1">
    <source>
        <dbReference type="EMBL" id="VAX26819.1"/>
    </source>
</evidence>
<protein>
    <submittedName>
        <fullName evidence="1">Uncharacterized protein</fullName>
    </submittedName>
</protein>
<sequence>EVPGKFHALPVMAHAMYIPEIRANGQEIRLTVKDRVREDQ</sequence>
<accession>A0A3B1C9F1</accession>
<proteinExistence type="predicted"/>
<gene>
    <name evidence="1" type="ORF">MNBD_NITROSPINAE05-1006</name>
</gene>
<organism evidence="1">
    <name type="scientific">hydrothermal vent metagenome</name>
    <dbReference type="NCBI Taxonomy" id="652676"/>
    <lineage>
        <taxon>unclassified sequences</taxon>
        <taxon>metagenomes</taxon>
        <taxon>ecological metagenomes</taxon>
    </lineage>
</organism>
<name>A0A3B1C9F1_9ZZZZ</name>
<dbReference type="EMBL" id="UOGG01000011">
    <property type="protein sequence ID" value="VAX26819.1"/>
    <property type="molecule type" value="Genomic_DNA"/>
</dbReference>
<dbReference type="AlphaFoldDB" id="A0A3B1C9F1"/>
<feature type="non-terminal residue" evidence="1">
    <location>
        <position position="1"/>
    </location>
</feature>